<feature type="domain" description="Nuclease associated modular" evidence="2">
    <location>
        <begin position="148"/>
        <end position="164"/>
    </location>
</feature>
<evidence type="ECO:0000259" key="2">
    <source>
        <dbReference type="SMART" id="SM00496"/>
    </source>
</evidence>
<feature type="domain" description="Nuclease associated modular" evidence="2">
    <location>
        <begin position="124"/>
        <end position="140"/>
    </location>
</feature>
<evidence type="ECO:0000256" key="1">
    <source>
        <dbReference type="SAM" id="MobiDB-lite"/>
    </source>
</evidence>
<evidence type="ECO:0000313" key="3">
    <source>
        <dbReference type="EMBL" id="KKM65193.1"/>
    </source>
</evidence>
<dbReference type="InterPro" id="IPR036388">
    <property type="entry name" value="WH-like_DNA-bd_sf"/>
</dbReference>
<proteinExistence type="predicted"/>
<sequence length="300" mass="34784">MMQTTENISMCVRKKISRIMKKKIYIGQTIRKLSVRKRGHKWEAFVKKDDSKFHRALRKHGMDNFMWEIICETFETNLCLFEIWSIAKYNSYSCGYNSTEGGDNNPMKYKEISKKMSGKNHPMYGKTHSESAKKAMSVARSGKNNPMYNKKHTDATKAKISKANSGKIRSDSCKKLMSDIMKKVAPFRGRSHTEESKKKISKTKCGSKWSEETRKKYAKAIKAKKGKRLSDYHRNKISEGHGATIFYVFKDNKLIGTWINQTECARDLNLSTSLLNRCLKRKQKTHKGYTFVREIKRSGK</sequence>
<dbReference type="InterPro" id="IPR054307">
    <property type="entry name" value="I-HmuI_NUMOD-like"/>
</dbReference>
<feature type="domain" description="Nuclease associated modular" evidence="2">
    <location>
        <begin position="188"/>
        <end position="204"/>
    </location>
</feature>
<dbReference type="Pfam" id="PF07460">
    <property type="entry name" value="NUMOD3"/>
    <property type="match status" value="2"/>
</dbReference>
<feature type="domain" description="Nuclease associated modular" evidence="2">
    <location>
        <begin position="165"/>
        <end position="181"/>
    </location>
</feature>
<dbReference type="EMBL" id="LAZR01010768">
    <property type="protein sequence ID" value="KKM65193.1"/>
    <property type="molecule type" value="Genomic_DNA"/>
</dbReference>
<dbReference type="SMART" id="SM00496">
    <property type="entry name" value="IENR2"/>
    <property type="match status" value="6"/>
</dbReference>
<dbReference type="InterPro" id="IPR035901">
    <property type="entry name" value="GIY-YIG_endonuc_sf"/>
</dbReference>
<dbReference type="InterPro" id="IPR003611">
    <property type="entry name" value="NUMOD3"/>
</dbReference>
<protein>
    <recommendedName>
        <fullName evidence="2">Nuclease associated modular domain-containing protein</fullName>
    </recommendedName>
</protein>
<feature type="domain" description="Nuclease associated modular" evidence="2">
    <location>
        <begin position="225"/>
        <end position="241"/>
    </location>
</feature>
<dbReference type="NCBIfam" id="TIGR01453">
    <property type="entry name" value="grpIintron_endo"/>
    <property type="match status" value="1"/>
</dbReference>
<dbReference type="Gene3D" id="3.40.1440.10">
    <property type="entry name" value="GIY-YIG endonuclease"/>
    <property type="match status" value="1"/>
</dbReference>
<feature type="region of interest" description="Disordered" evidence="1">
    <location>
        <begin position="139"/>
        <end position="161"/>
    </location>
</feature>
<dbReference type="InterPro" id="IPR006350">
    <property type="entry name" value="Intron_endoG1"/>
</dbReference>
<dbReference type="AlphaFoldDB" id="A0A0F9J6K5"/>
<dbReference type="Pfam" id="PF22083">
    <property type="entry name" value="I-HmuI_NUMOD-like"/>
    <property type="match status" value="1"/>
</dbReference>
<feature type="domain" description="Nuclease associated modular" evidence="2">
    <location>
        <begin position="205"/>
        <end position="221"/>
    </location>
</feature>
<gene>
    <name evidence="3" type="ORF">LCGC14_1493750</name>
</gene>
<name>A0A0F9J6K5_9ZZZZ</name>
<dbReference type="SUPFAM" id="SSF64496">
    <property type="entry name" value="DNA-binding domain of intron-encoded endonucleases"/>
    <property type="match status" value="3"/>
</dbReference>
<organism evidence="3">
    <name type="scientific">marine sediment metagenome</name>
    <dbReference type="NCBI Taxonomy" id="412755"/>
    <lineage>
        <taxon>unclassified sequences</taxon>
        <taxon>metagenomes</taxon>
        <taxon>ecological metagenomes</taxon>
    </lineage>
</organism>
<dbReference type="SUPFAM" id="SSF82771">
    <property type="entry name" value="GIY-YIG endonuclease"/>
    <property type="match status" value="1"/>
</dbReference>
<dbReference type="GO" id="GO:0003677">
    <property type="term" value="F:DNA binding"/>
    <property type="evidence" value="ECO:0007669"/>
    <property type="project" value="InterPro"/>
</dbReference>
<dbReference type="Gene3D" id="1.10.10.10">
    <property type="entry name" value="Winged helix-like DNA-binding domain superfamily/Winged helix DNA-binding domain"/>
    <property type="match status" value="1"/>
</dbReference>
<dbReference type="GO" id="GO:0004519">
    <property type="term" value="F:endonuclease activity"/>
    <property type="evidence" value="ECO:0007669"/>
    <property type="project" value="InterPro"/>
</dbReference>
<comment type="caution">
    <text evidence="3">The sequence shown here is derived from an EMBL/GenBank/DDBJ whole genome shotgun (WGS) entry which is preliminary data.</text>
</comment>
<accession>A0A0F9J6K5</accession>
<reference evidence="3" key="1">
    <citation type="journal article" date="2015" name="Nature">
        <title>Complex archaea that bridge the gap between prokaryotes and eukaryotes.</title>
        <authorList>
            <person name="Spang A."/>
            <person name="Saw J.H."/>
            <person name="Jorgensen S.L."/>
            <person name="Zaremba-Niedzwiedzka K."/>
            <person name="Martijn J."/>
            <person name="Lind A.E."/>
            <person name="van Eijk R."/>
            <person name="Schleper C."/>
            <person name="Guy L."/>
            <person name="Ettema T.J."/>
        </authorList>
    </citation>
    <scope>NUCLEOTIDE SEQUENCE</scope>
</reference>